<keyword evidence="13" id="KW-0234">DNA repair</keyword>
<dbReference type="GO" id="GO:0016787">
    <property type="term" value="F:hydrolase activity"/>
    <property type="evidence" value="ECO:0007669"/>
    <property type="project" value="UniProtKB-KW"/>
</dbReference>
<evidence type="ECO:0000259" key="18">
    <source>
        <dbReference type="PROSITE" id="PS51192"/>
    </source>
</evidence>
<dbReference type="SMART" id="SM00487">
    <property type="entry name" value="DEXDc"/>
    <property type="match status" value="1"/>
</dbReference>
<name>A0A1Y5FFT9_9BACT</name>
<evidence type="ECO:0000313" key="21">
    <source>
        <dbReference type="Proteomes" id="UP000196531"/>
    </source>
</evidence>
<dbReference type="SUPFAM" id="SSF52540">
    <property type="entry name" value="P-loop containing nucleoside triphosphate hydrolases"/>
    <property type="match status" value="2"/>
</dbReference>
<dbReference type="SMART" id="SM00956">
    <property type="entry name" value="RQC"/>
    <property type="match status" value="1"/>
</dbReference>
<evidence type="ECO:0000256" key="4">
    <source>
        <dbReference type="ARBA" id="ARBA00022723"/>
    </source>
</evidence>
<dbReference type="GO" id="GO:0003677">
    <property type="term" value="F:DNA binding"/>
    <property type="evidence" value="ECO:0007669"/>
    <property type="project" value="UniProtKB-KW"/>
</dbReference>
<dbReference type="FunFam" id="3.40.50.300:FF:000156">
    <property type="entry name" value="ATP-dependent DNA helicase recQ"/>
    <property type="match status" value="1"/>
</dbReference>
<dbReference type="NCBIfam" id="TIGR00614">
    <property type="entry name" value="recQ_fam"/>
    <property type="match status" value="1"/>
</dbReference>
<dbReference type="GO" id="GO:0005737">
    <property type="term" value="C:cytoplasm"/>
    <property type="evidence" value="ECO:0007669"/>
    <property type="project" value="TreeGrafter"/>
</dbReference>
<dbReference type="PANTHER" id="PTHR13710:SF105">
    <property type="entry name" value="ATP-DEPENDENT DNA HELICASE Q1"/>
    <property type="match status" value="1"/>
</dbReference>
<evidence type="ECO:0000256" key="3">
    <source>
        <dbReference type="ARBA" id="ARBA00005446"/>
    </source>
</evidence>
<dbReference type="Pfam" id="PF00570">
    <property type="entry name" value="HRDC"/>
    <property type="match status" value="1"/>
</dbReference>
<evidence type="ECO:0000256" key="1">
    <source>
        <dbReference type="ARBA" id="ARBA00001946"/>
    </source>
</evidence>
<evidence type="ECO:0000313" key="20">
    <source>
        <dbReference type="EMBL" id="OUR99616.1"/>
    </source>
</evidence>
<dbReference type="Proteomes" id="UP000196531">
    <property type="component" value="Unassembled WGS sequence"/>
</dbReference>
<dbReference type="PROSITE" id="PS51192">
    <property type="entry name" value="HELICASE_ATP_BIND_1"/>
    <property type="match status" value="1"/>
</dbReference>
<evidence type="ECO:0000256" key="7">
    <source>
        <dbReference type="ARBA" id="ARBA00022801"/>
    </source>
</evidence>
<feature type="domain" description="Helicase ATP-binding" evidence="18">
    <location>
        <begin position="27"/>
        <end position="195"/>
    </location>
</feature>
<dbReference type="Pfam" id="PF00271">
    <property type="entry name" value="Helicase_C"/>
    <property type="match status" value="1"/>
</dbReference>
<dbReference type="GO" id="GO:0043590">
    <property type="term" value="C:bacterial nucleoid"/>
    <property type="evidence" value="ECO:0007669"/>
    <property type="project" value="TreeGrafter"/>
</dbReference>
<keyword evidence="4" id="KW-0479">Metal-binding</keyword>
<dbReference type="GO" id="GO:0009432">
    <property type="term" value="P:SOS response"/>
    <property type="evidence" value="ECO:0007669"/>
    <property type="project" value="UniProtKB-UniRule"/>
</dbReference>
<dbReference type="InterPro" id="IPR036388">
    <property type="entry name" value="WH-like_DNA-bd_sf"/>
</dbReference>
<dbReference type="InterPro" id="IPR002121">
    <property type="entry name" value="HRDC_dom"/>
</dbReference>
<evidence type="ECO:0000256" key="13">
    <source>
        <dbReference type="ARBA" id="ARBA00023204"/>
    </source>
</evidence>
<dbReference type="GO" id="GO:0005524">
    <property type="term" value="F:ATP binding"/>
    <property type="evidence" value="ECO:0007669"/>
    <property type="project" value="UniProtKB-KW"/>
</dbReference>
<evidence type="ECO:0000256" key="6">
    <source>
        <dbReference type="ARBA" id="ARBA00022763"/>
    </source>
</evidence>
<dbReference type="Pfam" id="PF16124">
    <property type="entry name" value="RecQ_Zn_bind"/>
    <property type="match status" value="1"/>
</dbReference>
<dbReference type="GO" id="GO:0006260">
    <property type="term" value="P:DNA replication"/>
    <property type="evidence" value="ECO:0007669"/>
    <property type="project" value="InterPro"/>
</dbReference>
<comment type="similarity">
    <text evidence="3">Belongs to the helicase family. RecQ subfamily.</text>
</comment>
<keyword evidence="14" id="KW-0413">Isomerase</keyword>
<dbReference type="SMART" id="SM00341">
    <property type="entry name" value="HRDC"/>
    <property type="match status" value="1"/>
</dbReference>
<dbReference type="CDD" id="cd18794">
    <property type="entry name" value="SF2_C_RecQ"/>
    <property type="match status" value="1"/>
</dbReference>
<keyword evidence="9" id="KW-0862">Zinc</keyword>
<dbReference type="InterPro" id="IPR001650">
    <property type="entry name" value="Helicase_C-like"/>
</dbReference>
<evidence type="ECO:0000256" key="9">
    <source>
        <dbReference type="ARBA" id="ARBA00022833"/>
    </source>
</evidence>
<keyword evidence="8 20" id="KW-0347">Helicase</keyword>
<evidence type="ECO:0000256" key="15">
    <source>
        <dbReference type="ARBA" id="ARBA00034617"/>
    </source>
</evidence>
<dbReference type="AlphaFoldDB" id="A0A1Y5FFT9"/>
<organism evidence="20 21">
    <name type="scientific">Halobacteriovorax marinus</name>
    <dbReference type="NCBI Taxonomy" id="97084"/>
    <lineage>
        <taxon>Bacteria</taxon>
        <taxon>Pseudomonadati</taxon>
        <taxon>Bdellovibrionota</taxon>
        <taxon>Bacteriovoracia</taxon>
        <taxon>Bacteriovoracales</taxon>
        <taxon>Halobacteriovoraceae</taxon>
        <taxon>Halobacteriovorax</taxon>
    </lineage>
</organism>
<dbReference type="GO" id="GO:0006281">
    <property type="term" value="P:DNA repair"/>
    <property type="evidence" value="ECO:0007669"/>
    <property type="project" value="UniProtKB-KW"/>
</dbReference>
<dbReference type="PROSITE" id="PS50967">
    <property type="entry name" value="HRDC"/>
    <property type="match status" value="1"/>
</dbReference>
<dbReference type="InterPro" id="IPR004589">
    <property type="entry name" value="DNA_helicase_ATP-dep_RecQ"/>
</dbReference>
<keyword evidence="6" id="KW-0227">DNA damage</keyword>
<reference evidence="21" key="1">
    <citation type="journal article" date="2017" name="Proc. Natl. Acad. Sci. U.S.A.">
        <title>Simulation of Deepwater Horizon oil plume reveals substrate specialization within a complex community of hydrocarbon-degraders.</title>
        <authorList>
            <person name="Hu P."/>
            <person name="Dubinsky E.A."/>
            <person name="Probst A.J."/>
            <person name="Wang J."/>
            <person name="Sieber C.M.K."/>
            <person name="Tom L.M."/>
            <person name="Gardinali P."/>
            <person name="Banfield J.F."/>
            <person name="Atlas R.M."/>
            <person name="Andersen G.L."/>
        </authorList>
    </citation>
    <scope>NUCLEOTIDE SEQUENCE [LARGE SCALE GENOMIC DNA]</scope>
</reference>
<proteinExistence type="inferred from homology"/>
<dbReference type="InterPro" id="IPR027417">
    <property type="entry name" value="P-loop_NTPase"/>
</dbReference>
<keyword evidence="5" id="KW-0547">Nucleotide-binding</keyword>
<dbReference type="PROSITE" id="PS51194">
    <property type="entry name" value="HELICASE_CTER"/>
    <property type="match status" value="1"/>
</dbReference>
<sequence length="598" mass="67415">MRDTKLHDILKQTFGHASFRFDQLEIINSILDGQDVLAIMPTGGGKSVCFQVPALFSEGITLVVSPLISLMHDQVLNLNANGVEACYLNSDQDQVERRIAEQKILNGEVKLVYVSPEGLLSGSLAHFFANLDISLVAIDEAHCVSQWGHEFRKDYTRLGELKDIFPTTPFLALTATADAKTRDDISLQLRFKDSKTFVSSFDRPNIKYHICERDNEMKQLNEFIKENHANDTGIVYCLSRRKVEKVASDLQGMGYNAVAYHAGISADIKKKAQEDFNREESIIVVATIAFGMGIDRPDVRFVAHLDLPKSIESYYQETGRAGRDGKESNAWMVYGLQDVIKLSQMLETTNAGEAYKVSARQKLDSMLSLCETVNCRRQYLLSYFEEESSDKCGNCDGCLNPAETWDATVDAQKVLSVIFRTGQVFGAGHIIDVLRESKNAKITERGHDKLSVYGIGKDKAKAHWNSIVRQLLNGKYIAVKNWEYRNLCLTPKSSEILKKEIVFNLRKQKDKPLAKRKVSAITASHGRIDLFEELRQIRSNMAMEGNIPPYMIFGDKSLHDMCQLMPRNKTEFLMVNGVGQSKCDKYSESFLSKISEHL</sequence>
<dbReference type="Gene3D" id="3.40.50.300">
    <property type="entry name" value="P-loop containing nucleotide triphosphate hydrolases"/>
    <property type="match status" value="2"/>
</dbReference>
<dbReference type="InterPro" id="IPR010997">
    <property type="entry name" value="HRDC-like_sf"/>
</dbReference>
<dbReference type="CDD" id="cd17920">
    <property type="entry name" value="DEXHc_RecQ"/>
    <property type="match status" value="1"/>
</dbReference>
<feature type="domain" description="Helicase C-terminal" evidence="19">
    <location>
        <begin position="216"/>
        <end position="364"/>
    </location>
</feature>
<evidence type="ECO:0000256" key="12">
    <source>
        <dbReference type="ARBA" id="ARBA00023172"/>
    </source>
</evidence>
<dbReference type="Gene3D" id="1.10.150.80">
    <property type="entry name" value="HRDC domain"/>
    <property type="match status" value="1"/>
</dbReference>
<dbReference type="GO" id="GO:0046872">
    <property type="term" value="F:metal ion binding"/>
    <property type="evidence" value="ECO:0007669"/>
    <property type="project" value="UniProtKB-KW"/>
</dbReference>
<keyword evidence="11" id="KW-0238">DNA-binding</keyword>
<comment type="cofactor">
    <cofactor evidence="1">
        <name>Mg(2+)</name>
        <dbReference type="ChEBI" id="CHEBI:18420"/>
    </cofactor>
</comment>
<dbReference type="InterPro" id="IPR014001">
    <property type="entry name" value="Helicase_ATP-bd"/>
</dbReference>
<dbReference type="InterPro" id="IPR006293">
    <property type="entry name" value="DNA_helicase_ATP-dep_RecQ_bac"/>
</dbReference>
<protein>
    <recommendedName>
        <fullName evidence="16">DNA helicase RecQ</fullName>
        <ecNumber evidence="16">5.6.2.4</ecNumber>
    </recommendedName>
</protein>
<dbReference type="InterPro" id="IPR044876">
    <property type="entry name" value="HRDC_dom_sf"/>
</dbReference>
<dbReference type="PANTHER" id="PTHR13710">
    <property type="entry name" value="DNA HELICASE RECQ FAMILY MEMBER"/>
    <property type="match status" value="1"/>
</dbReference>
<dbReference type="SUPFAM" id="SSF47819">
    <property type="entry name" value="HRDC-like"/>
    <property type="match status" value="1"/>
</dbReference>
<dbReference type="GO" id="GO:0009378">
    <property type="term" value="F:four-way junction helicase activity"/>
    <property type="evidence" value="ECO:0007669"/>
    <property type="project" value="TreeGrafter"/>
</dbReference>
<accession>A0A1Y5FFT9</accession>
<dbReference type="InterPro" id="IPR032284">
    <property type="entry name" value="RecQ_Zn-bd"/>
</dbReference>
<feature type="domain" description="HRDC" evidence="17">
    <location>
        <begin position="524"/>
        <end position="598"/>
    </location>
</feature>
<dbReference type="GO" id="GO:0030894">
    <property type="term" value="C:replisome"/>
    <property type="evidence" value="ECO:0007669"/>
    <property type="project" value="TreeGrafter"/>
</dbReference>
<evidence type="ECO:0000259" key="17">
    <source>
        <dbReference type="PROSITE" id="PS50967"/>
    </source>
</evidence>
<keyword evidence="12" id="KW-0233">DNA recombination</keyword>
<comment type="cofactor">
    <cofactor evidence="2">
        <name>Zn(2+)</name>
        <dbReference type="ChEBI" id="CHEBI:29105"/>
    </cofactor>
</comment>
<evidence type="ECO:0000256" key="10">
    <source>
        <dbReference type="ARBA" id="ARBA00022840"/>
    </source>
</evidence>
<dbReference type="InterPro" id="IPR011545">
    <property type="entry name" value="DEAD/DEAH_box_helicase_dom"/>
</dbReference>
<dbReference type="FunFam" id="3.40.50.300:FF:000296">
    <property type="entry name" value="ATP-dependent DNA helicase RecQ"/>
    <property type="match status" value="1"/>
</dbReference>
<evidence type="ECO:0000256" key="5">
    <source>
        <dbReference type="ARBA" id="ARBA00022741"/>
    </source>
</evidence>
<comment type="catalytic activity">
    <reaction evidence="15">
        <text>Couples ATP hydrolysis with the unwinding of duplex DNA by translocating in the 3'-5' direction.</text>
        <dbReference type="EC" id="5.6.2.4"/>
    </reaction>
</comment>
<gene>
    <name evidence="20" type="ORF">A9Q84_00935</name>
</gene>
<dbReference type="NCBIfam" id="TIGR01389">
    <property type="entry name" value="recQ"/>
    <property type="match status" value="1"/>
</dbReference>
<dbReference type="SMART" id="SM00490">
    <property type="entry name" value="HELICc"/>
    <property type="match status" value="1"/>
</dbReference>
<dbReference type="GO" id="GO:0043138">
    <property type="term" value="F:3'-5' DNA helicase activity"/>
    <property type="evidence" value="ECO:0007669"/>
    <property type="project" value="UniProtKB-EC"/>
</dbReference>
<dbReference type="Gene3D" id="1.10.10.10">
    <property type="entry name" value="Winged helix-like DNA-binding domain superfamily/Winged helix DNA-binding domain"/>
    <property type="match status" value="1"/>
</dbReference>
<evidence type="ECO:0000256" key="2">
    <source>
        <dbReference type="ARBA" id="ARBA00001947"/>
    </source>
</evidence>
<comment type="caution">
    <text evidence="20">The sequence shown here is derived from an EMBL/GenBank/DDBJ whole genome shotgun (WGS) entry which is preliminary data.</text>
</comment>
<evidence type="ECO:0000256" key="14">
    <source>
        <dbReference type="ARBA" id="ARBA00023235"/>
    </source>
</evidence>
<dbReference type="EMBL" id="MAAO01000002">
    <property type="protein sequence ID" value="OUR99616.1"/>
    <property type="molecule type" value="Genomic_DNA"/>
</dbReference>
<dbReference type="Pfam" id="PF09382">
    <property type="entry name" value="RQC"/>
    <property type="match status" value="1"/>
</dbReference>
<keyword evidence="7" id="KW-0378">Hydrolase</keyword>
<dbReference type="InterPro" id="IPR018982">
    <property type="entry name" value="RQC_domain"/>
</dbReference>
<dbReference type="GO" id="GO:0006310">
    <property type="term" value="P:DNA recombination"/>
    <property type="evidence" value="ECO:0007669"/>
    <property type="project" value="UniProtKB-UniRule"/>
</dbReference>
<dbReference type="EC" id="5.6.2.4" evidence="16"/>
<evidence type="ECO:0000259" key="19">
    <source>
        <dbReference type="PROSITE" id="PS51194"/>
    </source>
</evidence>
<dbReference type="Pfam" id="PF00270">
    <property type="entry name" value="DEAD"/>
    <property type="match status" value="1"/>
</dbReference>
<evidence type="ECO:0000256" key="8">
    <source>
        <dbReference type="ARBA" id="ARBA00022806"/>
    </source>
</evidence>
<evidence type="ECO:0000256" key="11">
    <source>
        <dbReference type="ARBA" id="ARBA00023125"/>
    </source>
</evidence>
<evidence type="ECO:0000256" key="16">
    <source>
        <dbReference type="NCBIfam" id="TIGR01389"/>
    </source>
</evidence>
<keyword evidence="10" id="KW-0067">ATP-binding</keyword>